<gene>
    <name evidence="6" type="ORF">DV520_00230</name>
</gene>
<evidence type="ECO:0000256" key="1">
    <source>
        <dbReference type="ARBA" id="ARBA00024353"/>
    </source>
</evidence>
<feature type="domain" description="Putative zinc-finger" evidence="5">
    <location>
        <begin position="4"/>
        <end position="38"/>
    </location>
</feature>
<dbReference type="Pfam" id="PF13490">
    <property type="entry name" value="zf-HC2"/>
    <property type="match status" value="1"/>
</dbReference>
<dbReference type="GeneID" id="97994159"/>
<feature type="compositionally biased region" description="Low complexity" evidence="3">
    <location>
        <begin position="72"/>
        <end position="87"/>
    </location>
</feature>
<feature type="compositionally biased region" description="Low complexity" evidence="3">
    <location>
        <begin position="198"/>
        <end position="228"/>
    </location>
</feature>
<evidence type="ECO:0000256" key="4">
    <source>
        <dbReference type="SAM" id="Phobius"/>
    </source>
</evidence>
<keyword evidence="4" id="KW-0472">Membrane</keyword>
<proteinExistence type="inferred from homology"/>
<sequence length="314" mass="33084">MNPCEEYELLLSARLDGALSLKEETQLHAHLAQCPHCRQLAQELEDLQTQMTSLWVEPPDSLKDALASQDWSKSASSSPPRSPTASPSKRRHLLPWLACAAAAVVLVVGLCQLLLPGGADGLLPKAVIEVFQRPEQDPAAGSEESDPAAPDNPDSPQDPSKDTEQQAEQNGGDAQGEAPSPSDRPTAPNDTEDPQSPPNNNQTPNNPSNPSGDPAPGDPGTDTPPDNNTGDKPDDPPAPAVSRQEAQSLLTAYLAQQGRTLTLVPLDSSPNQGYWRFSGRDANGNAVTFLMVSCSTGQIHEIPVPPSSTGPGLG</sequence>
<reference evidence="6 7" key="1">
    <citation type="submission" date="2018-07" db="EMBL/GenBank/DDBJ databases">
        <title>GABA Modulating Bacteria of the Human Gut Microbiota.</title>
        <authorList>
            <person name="Strandwitz P."/>
            <person name="Kim K.H."/>
            <person name="Terekhova D."/>
            <person name="Liu J.K."/>
            <person name="Sharma A."/>
            <person name="Levering J."/>
            <person name="Mcdonald D."/>
            <person name="Dietrich D."/>
            <person name="Ramadhar T.R."/>
            <person name="Lekbua A."/>
            <person name="Mroue N."/>
            <person name="Liston C."/>
            <person name="Stewart E.J."/>
            <person name="Dubin M.J."/>
            <person name="Zengler K."/>
            <person name="Knight R."/>
            <person name="Gilbert J.A."/>
            <person name="Clardy J."/>
            <person name="Lewis K."/>
        </authorList>
    </citation>
    <scope>NUCLEOTIDE SEQUENCE [LARGE SCALE GENOMIC DNA]</scope>
    <source>
        <strain evidence="6 7">KLE1738</strain>
    </source>
</reference>
<dbReference type="EMBL" id="QQRQ01000001">
    <property type="protein sequence ID" value="RFT07608.1"/>
    <property type="molecule type" value="Genomic_DNA"/>
</dbReference>
<dbReference type="Gene3D" id="1.10.10.1320">
    <property type="entry name" value="Anti-sigma factor, zinc-finger domain"/>
    <property type="match status" value="1"/>
</dbReference>
<name>A0A3E2B6F8_9FIRM</name>
<evidence type="ECO:0000313" key="6">
    <source>
        <dbReference type="EMBL" id="RFT07608.1"/>
    </source>
</evidence>
<keyword evidence="4" id="KW-0812">Transmembrane</keyword>
<dbReference type="AlphaFoldDB" id="A0A3E2B6F8"/>
<feature type="region of interest" description="Disordered" evidence="3">
    <location>
        <begin position="135"/>
        <end position="247"/>
    </location>
</feature>
<dbReference type="RefSeq" id="WP_117141404.1">
    <property type="nucleotide sequence ID" value="NZ_CAKXKJ010000003.1"/>
</dbReference>
<dbReference type="OrthoDB" id="9782842at2"/>
<evidence type="ECO:0000256" key="3">
    <source>
        <dbReference type="SAM" id="MobiDB-lite"/>
    </source>
</evidence>
<feature type="region of interest" description="Disordered" evidence="3">
    <location>
        <begin position="65"/>
        <end position="89"/>
    </location>
</feature>
<feature type="transmembrane region" description="Helical" evidence="4">
    <location>
        <begin position="93"/>
        <end position="115"/>
    </location>
</feature>
<accession>A0A3E2B6F8</accession>
<comment type="similarity">
    <text evidence="1">Belongs to the zinc-associated anti-sigma factor (ZAS) superfamily. Anti-sigma-W factor family.</text>
</comment>
<organism evidence="6 7">
    <name type="scientific">Evtepia gabavorous</name>
    <dbReference type="NCBI Taxonomy" id="2211183"/>
    <lineage>
        <taxon>Bacteria</taxon>
        <taxon>Bacillati</taxon>
        <taxon>Bacillota</taxon>
        <taxon>Clostridia</taxon>
        <taxon>Eubacteriales</taxon>
        <taxon>Evtepia</taxon>
    </lineage>
</organism>
<feature type="compositionally biased region" description="Low complexity" evidence="3">
    <location>
        <begin position="147"/>
        <end position="158"/>
    </location>
</feature>
<dbReference type="Proteomes" id="UP000260649">
    <property type="component" value="Unassembled WGS sequence"/>
</dbReference>
<dbReference type="InterPro" id="IPR027383">
    <property type="entry name" value="Znf_put"/>
</dbReference>
<dbReference type="InterPro" id="IPR041916">
    <property type="entry name" value="Anti_sigma_zinc_sf"/>
</dbReference>
<keyword evidence="4" id="KW-1133">Transmembrane helix</keyword>
<comment type="caution">
    <text evidence="6">The sequence shown here is derived from an EMBL/GenBank/DDBJ whole genome shotgun (WGS) entry which is preliminary data.</text>
</comment>
<protein>
    <recommendedName>
        <fullName evidence="2">Anti-sigma-W factor RsiW</fullName>
    </recommendedName>
</protein>
<evidence type="ECO:0000256" key="2">
    <source>
        <dbReference type="ARBA" id="ARBA00024438"/>
    </source>
</evidence>
<evidence type="ECO:0000259" key="5">
    <source>
        <dbReference type="Pfam" id="PF13490"/>
    </source>
</evidence>
<evidence type="ECO:0000313" key="7">
    <source>
        <dbReference type="Proteomes" id="UP000260649"/>
    </source>
</evidence>
<keyword evidence="7" id="KW-1185">Reference proteome</keyword>